<dbReference type="OrthoDB" id="9783269at2"/>
<evidence type="ECO:0000256" key="2">
    <source>
        <dbReference type="PIRSR" id="PIRSR613078-1"/>
    </source>
</evidence>
<dbReference type="InterPro" id="IPR013078">
    <property type="entry name" value="His_Pase_superF_clade-1"/>
</dbReference>
<dbReference type="GO" id="GO:0004331">
    <property type="term" value="F:fructose-2,6-bisphosphate 2-phosphatase activity"/>
    <property type="evidence" value="ECO:0007669"/>
    <property type="project" value="TreeGrafter"/>
</dbReference>
<dbReference type="EMBL" id="SMBX01000005">
    <property type="protein sequence ID" value="TCU98384.1"/>
    <property type="molecule type" value="Genomic_DNA"/>
</dbReference>
<dbReference type="InterPro" id="IPR001345">
    <property type="entry name" value="PG/BPGM_mutase_AS"/>
</dbReference>
<feature type="active site" description="Tele-phosphohistidine intermediate" evidence="2">
    <location>
        <position position="10"/>
    </location>
</feature>
<dbReference type="PROSITE" id="PS00175">
    <property type="entry name" value="PG_MUTASE"/>
    <property type="match status" value="1"/>
</dbReference>
<comment type="caution">
    <text evidence="4">The sequence shown here is derived from an EMBL/GenBank/DDBJ whole genome shotgun (WGS) entry which is preliminary data.</text>
</comment>
<accession>A0A4R3V7N4</accession>
<dbReference type="SMART" id="SM00855">
    <property type="entry name" value="PGAM"/>
    <property type="match status" value="1"/>
</dbReference>
<sequence>MDTHFWLIRHGETDWNAMRKLQGWRDIALNETGIQQARVLAQTLQTAAFRHRIDTVYSSDLVRASETARIATAHFGLPVRTDAGLRERGFGVMEGSDWQSLKHSADVPGAFNIRDPDTPIQDGETLRAFQQRIVDTFQSLAQRLPGNNVMVFSHGGVIDAVWRRLNGVALEAPRPFDIQNTSINCFSIRAGSDWIPGEWGIVDHLEQPALDELR</sequence>
<evidence type="ECO:0000256" key="3">
    <source>
        <dbReference type="PIRSR" id="PIRSR613078-2"/>
    </source>
</evidence>
<dbReference type="PANTHER" id="PTHR46517">
    <property type="entry name" value="FRUCTOSE-2,6-BISPHOSPHATASE TIGAR"/>
    <property type="match status" value="1"/>
</dbReference>
<reference evidence="4 5" key="1">
    <citation type="submission" date="2019-03" db="EMBL/GenBank/DDBJ databases">
        <title>Genomic Encyclopedia of Type Strains, Phase IV (KMG-IV): sequencing the most valuable type-strain genomes for metagenomic binning, comparative biology and taxonomic classification.</title>
        <authorList>
            <person name="Goeker M."/>
        </authorList>
    </citation>
    <scope>NUCLEOTIDE SEQUENCE [LARGE SCALE GENOMIC DNA]</scope>
    <source>
        <strain evidence="4 5">DSM 100048</strain>
    </source>
</reference>
<feature type="binding site" evidence="3">
    <location>
        <begin position="9"/>
        <end position="16"/>
    </location>
    <ligand>
        <name>substrate</name>
    </ligand>
</feature>
<feature type="active site" description="Proton donor/acceptor" evidence="2">
    <location>
        <position position="87"/>
    </location>
</feature>
<dbReference type="GO" id="GO:0005829">
    <property type="term" value="C:cytosol"/>
    <property type="evidence" value="ECO:0007669"/>
    <property type="project" value="TreeGrafter"/>
</dbReference>
<dbReference type="GO" id="GO:0045820">
    <property type="term" value="P:negative regulation of glycolytic process"/>
    <property type="evidence" value="ECO:0007669"/>
    <property type="project" value="TreeGrafter"/>
</dbReference>
<dbReference type="PANTHER" id="PTHR46517:SF1">
    <property type="entry name" value="FRUCTOSE-2,6-BISPHOSPHATASE TIGAR"/>
    <property type="match status" value="1"/>
</dbReference>
<proteinExistence type="predicted"/>
<gene>
    <name evidence="4" type="ORF">EV686_10581</name>
</gene>
<dbReference type="GO" id="GO:0043456">
    <property type="term" value="P:regulation of pentose-phosphate shunt"/>
    <property type="evidence" value="ECO:0007669"/>
    <property type="project" value="TreeGrafter"/>
</dbReference>
<dbReference type="Gene3D" id="3.40.50.1240">
    <property type="entry name" value="Phosphoglycerate mutase-like"/>
    <property type="match status" value="1"/>
</dbReference>
<dbReference type="SUPFAM" id="SSF53254">
    <property type="entry name" value="Phosphoglycerate mutase-like"/>
    <property type="match status" value="1"/>
</dbReference>
<protein>
    <submittedName>
        <fullName evidence="4">Phosphoglycerate mutase</fullName>
    </submittedName>
</protein>
<evidence type="ECO:0000313" key="4">
    <source>
        <dbReference type="EMBL" id="TCU98384.1"/>
    </source>
</evidence>
<dbReference type="InterPro" id="IPR051695">
    <property type="entry name" value="Phosphoglycerate_Mutase"/>
</dbReference>
<feature type="binding site" evidence="3">
    <location>
        <position position="63"/>
    </location>
    <ligand>
        <name>substrate</name>
    </ligand>
</feature>
<dbReference type="Pfam" id="PF00300">
    <property type="entry name" value="His_Phos_1"/>
    <property type="match status" value="1"/>
</dbReference>
<dbReference type="InterPro" id="IPR029033">
    <property type="entry name" value="His_PPase_superfam"/>
</dbReference>
<evidence type="ECO:0000313" key="5">
    <source>
        <dbReference type="Proteomes" id="UP000294692"/>
    </source>
</evidence>
<evidence type="ECO:0000256" key="1">
    <source>
        <dbReference type="ARBA" id="ARBA00022801"/>
    </source>
</evidence>
<dbReference type="AlphaFoldDB" id="A0A4R3V7N4"/>
<dbReference type="CDD" id="cd07067">
    <property type="entry name" value="HP_PGM_like"/>
    <property type="match status" value="1"/>
</dbReference>
<name>A0A4R3V7N4_9BURK</name>
<organism evidence="4 5">
    <name type="scientific">Paracandidimonas soli</name>
    <dbReference type="NCBI Taxonomy" id="1917182"/>
    <lineage>
        <taxon>Bacteria</taxon>
        <taxon>Pseudomonadati</taxon>
        <taxon>Pseudomonadota</taxon>
        <taxon>Betaproteobacteria</taxon>
        <taxon>Burkholderiales</taxon>
        <taxon>Alcaligenaceae</taxon>
        <taxon>Paracandidimonas</taxon>
    </lineage>
</organism>
<dbReference type="Proteomes" id="UP000294692">
    <property type="component" value="Unassembled WGS sequence"/>
</dbReference>
<keyword evidence="1" id="KW-0378">Hydrolase</keyword>
<keyword evidence="5" id="KW-1185">Reference proteome</keyword>